<keyword evidence="9 17" id="KW-0227">DNA damage</keyword>
<evidence type="ECO:0000313" key="20">
    <source>
        <dbReference type="EMBL" id="MCY3053134.1"/>
    </source>
</evidence>
<evidence type="ECO:0000256" key="7">
    <source>
        <dbReference type="ARBA" id="ARBA00022705"/>
    </source>
</evidence>
<dbReference type="GeneID" id="35768274"/>
<dbReference type="SUPFAM" id="SSF88723">
    <property type="entry name" value="PIN domain-like"/>
    <property type="match status" value="1"/>
</dbReference>
<name>A0A0X8FDS2_9LACT</name>
<dbReference type="PRINTS" id="PR00868">
    <property type="entry name" value="DNAPOLI"/>
</dbReference>
<evidence type="ECO:0000256" key="1">
    <source>
        <dbReference type="ARBA" id="ARBA00007705"/>
    </source>
</evidence>
<dbReference type="InterPro" id="IPR012337">
    <property type="entry name" value="RNaseH-like_sf"/>
</dbReference>
<dbReference type="Gene3D" id="3.40.50.1010">
    <property type="entry name" value="5'-nuclease"/>
    <property type="match status" value="1"/>
</dbReference>
<dbReference type="SUPFAM" id="SSF56672">
    <property type="entry name" value="DNA/RNA polymerases"/>
    <property type="match status" value="1"/>
</dbReference>
<evidence type="ECO:0000256" key="17">
    <source>
        <dbReference type="RuleBase" id="RU004460"/>
    </source>
</evidence>
<comment type="subunit">
    <text evidence="2 17">Single-chain monomer with multiple functions.</text>
</comment>
<dbReference type="InterPro" id="IPR002421">
    <property type="entry name" value="5-3_exonuclease"/>
</dbReference>
<comment type="catalytic activity">
    <reaction evidence="15 17">
        <text>DNA(n) + a 2'-deoxyribonucleoside 5'-triphosphate = DNA(n+1) + diphosphate</text>
        <dbReference type="Rhea" id="RHEA:22508"/>
        <dbReference type="Rhea" id="RHEA-COMP:17339"/>
        <dbReference type="Rhea" id="RHEA-COMP:17340"/>
        <dbReference type="ChEBI" id="CHEBI:33019"/>
        <dbReference type="ChEBI" id="CHEBI:61560"/>
        <dbReference type="ChEBI" id="CHEBI:173112"/>
        <dbReference type="EC" id="2.7.7.7"/>
    </reaction>
</comment>
<dbReference type="Pfam" id="PF00476">
    <property type="entry name" value="DNA_pol_A"/>
    <property type="match status" value="1"/>
</dbReference>
<dbReference type="Pfam" id="PF22619">
    <property type="entry name" value="DNA_polI_exo1"/>
    <property type="match status" value="1"/>
</dbReference>
<organism evidence="21 22">
    <name type="scientific">Aerococcus urinae</name>
    <dbReference type="NCBI Taxonomy" id="1376"/>
    <lineage>
        <taxon>Bacteria</taxon>
        <taxon>Bacillati</taxon>
        <taxon>Bacillota</taxon>
        <taxon>Bacilli</taxon>
        <taxon>Lactobacillales</taxon>
        <taxon>Aerococcaceae</taxon>
        <taxon>Aerococcus</taxon>
    </lineage>
</organism>
<gene>
    <name evidence="17 21" type="primary">polA</name>
    <name evidence="21" type="ORF">I6G68_07550</name>
    <name evidence="20" type="ORF">ODY43_03940</name>
</gene>
<dbReference type="InterPro" id="IPR036397">
    <property type="entry name" value="RNaseH_sf"/>
</dbReference>
<dbReference type="Pfam" id="PF01367">
    <property type="entry name" value="5_3_exonuc"/>
    <property type="match status" value="1"/>
</dbReference>
<dbReference type="InterPro" id="IPR018320">
    <property type="entry name" value="DNA_polymerase_1"/>
</dbReference>
<keyword evidence="13 17" id="KW-0238">DNA-binding</keyword>
<dbReference type="InterPro" id="IPR008918">
    <property type="entry name" value="HhH2"/>
</dbReference>
<evidence type="ECO:0000256" key="10">
    <source>
        <dbReference type="ARBA" id="ARBA00022801"/>
    </source>
</evidence>
<dbReference type="InterPro" id="IPR019760">
    <property type="entry name" value="DNA-dir_DNA_pol_A_CS"/>
</dbReference>
<feature type="domain" description="DNA-directed DNA polymerase family A palm" evidence="19">
    <location>
        <begin position="645"/>
        <end position="852"/>
    </location>
</feature>
<reference evidence="21 22" key="1">
    <citation type="submission" date="2020-12" db="EMBL/GenBank/DDBJ databases">
        <title>FDA dAtabase for Regulatory Grade micrObial Sequences (FDA-ARGOS): Supporting development and validation of Infectious Disease Dx tests.</title>
        <authorList>
            <person name="Sproer C."/>
            <person name="Gronow S."/>
            <person name="Severitt S."/>
            <person name="Schroder I."/>
            <person name="Tallon L."/>
            <person name="Sadzewicz L."/>
            <person name="Zhao X."/>
            <person name="Boylan J."/>
            <person name="Ott S."/>
            <person name="Bowen H."/>
            <person name="Vavikolanu K."/>
            <person name="Mehta A."/>
            <person name="Aluvathingal J."/>
            <person name="Nadendla S."/>
            <person name="Lowell S."/>
            <person name="Myers T."/>
            <person name="Yan Y."/>
            <person name="Sichtig H."/>
        </authorList>
    </citation>
    <scope>NUCLEOTIDE SEQUENCE [LARGE SCALE GENOMIC DNA]</scope>
    <source>
        <strain evidence="21 22">FDAARGOS_911</strain>
    </source>
</reference>
<dbReference type="RefSeq" id="WP_060777944.1">
    <property type="nucleotide sequence ID" value="NZ_CAJHLF010000003.1"/>
</dbReference>
<dbReference type="Gene3D" id="1.20.1060.10">
    <property type="entry name" value="Taq DNA Polymerase, Chain T, domain 4"/>
    <property type="match status" value="1"/>
</dbReference>
<dbReference type="Proteomes" id="UP000594771">
    <property type="component" value="Chromosome"/>
</dbReference>
<dbReference type="InterPro" id="IPR001098">
    <property type="entry name" value="DNA-dir_DNA_pol_A_palm_dom"/>
</dbReference>
<evidence type="ECO:0000256" key="15">
    <source>
        <dbReference type="ARBA" id="ARBA00049244"/>
    </source>
</evidence>
<dbReference type="EMBL" id="JAOTML010000003">
    <property type="protein sequence ID" value="MCY3053134.1"/>
    <property type="molecule type" value="Genomic_DNA"/>
</dbReference>
<evidence type="ECO:0000256" key="3">
    <source>
        <dbReference type="ARBA" id="ARBA00012417"/>
    </source>
</evidence>
<evidence type="ECO:0000256" key="6">
    <source>
        <dbReference type="ARBA" id="ARBA00022695"/>
    </source>
</evidence>
<dbReference type="GO" id="GO:0008409">
    <property type="term" value="F:5'-3' exonuclease activity"/>
    <property type="evidence" value="ECO:0007669"/>
    <property type="project" value="UniProtKB-UniRule"/>
</dbReference>
<proteinExistence type="inferred from homology"/>
<evidence type="ECO:0000256" key="11">
    <source>
        <dbReference type="ARBA" id="ARBA00022839"/>
    </source>
</evidence>
<dbReference type="SMART" id="SM00279">
    <property type="entry name" value="HhH2"/>
    <property type="match status" value="1"/>
</dbReference>
<dbReference type="Gene3D" id="3.30.420.10">
    <property type="entry name" value="Ribonuclease H-like superfamily/Ribonuclease H"/>
    <property type="match status" value="1"/>
</dbReference>
<dbReference type="GO" id="GO:0006302">
    <property type="term" value="P:double-strand break repair"/>
    <property type="evidence" value="ECO:0007669"/>
    <property type="project" value="TreeGrafter"/>
</dbReference>
<dbReference type="PANTHER" id="PTHR10133:SF27">
    <property type="entry name" value="DNA POLYMERASE NU"/>
    <property type="match status" value="1"/>
</dbReference>
<dbReference type="FunFam" id="3.40.50.1010:FF:000001">
    <property type="entry name" value="DNA polymerase I"/>
    <property type="match status" value="1"/>
</dbReference>
<evidence type="ECO:0000259" key="19">
    <source>
        <dbReference type="SMART" id="SM00482"/>
    </source>
</evidence>
<evidence type="ECO:0000259" key="18">
    <source>
        <dbReference type="SMART" id="SM00475"/>
    </source>
</evidence>
<sequence length="888" mass="100848">MSKQEKLLLFDGSSLAFRAFFAMHDLNRFKNNKGLHTNALYAFHLMLTHVLEKEKPSHALVAWDAGKTTFRTEYYPEYKGGRDKTPQEFVEQMPYFNKLLDAFGIAHYELANYEADDIIGTLSQRGAEAGMDVVIISGDKDLIQLARDQVRVDINRKGVTNIDSYTPQSIQADQGISPEQLIDVKGLMGDNSDNYPGVTGIGEKTALKLIQEFGSMEEVYANIDQVSGKKRKENLVKDKDQAFLSKKLARIILDAPVEKSLTDLKCQGIQAQDLVNFYREMNFKQFMEKFLANSGADADFELEDSSWQVPEYQVLDQLEAKHFTQDQTALYLEMFENNYHEGELIYVVWGNKDNIYLASPDLVRESQAFKNWIEDPHAKKVLYDAKRSQVILKDLGMDLEGVSDDVLIASYLIHARDLSGDVANVAREFNLDYLAYDSEVYGKGKKVAVPEDKTRLYDHLVAKVSVINDLLPIIKDRLEADEMVELYQKIELPLAQVLAKMEIMGISVDRSRLVGLSQSYEEQLDQLQEEIYREAGVEFNINSTQQLSKILFEDMGLKGGKKTKSGNYSTAQSELEKLQGVPIIDLILAYRQLAKLQSTYVQGILDYIHQDGKVHSRFIQTLTTTGRLSSADPNLQNIPIRTEEGRKIRQAFVPSHTDWVIFSSDYSQIELRVLAHVSGDPHLQEAFKENKDIHTATAAKVFHKDEKDISKDERRQAKAVNFGIVYGISDYGLSQNLSISRQEAKAFIDKYFEIYPKVAEYMDKSVEIAREAGYAKTLFNRRRYLPDLKAKNYNVRSFAERTAMNSPIQGTAADIIKVAMVEMDQALKEHQLQANLLLQVHDELIFEVAKEDLEDLAALVKEVMENAVSLDVPLIVDSNYGSTWYDAK</sequence>
<dbReference type="FunFam" id="1.10.150.20:FF:000003">
    <property type="entry name" value="DNA polymerase I"/>
    <property type="match status" value="1"/>
</dbReference>
<evidence type="ECO:0000313" key="23">
    <source>
        <dbReference type="Proteomes" id="UP001069145"/>
    </source>
</evidence>
<dbReference type="KEGG" id="aun:AWM73_02500"/>
<dbReference type="SUPFAM" id="SSF53098">
    <property type="entry name" value="Ribonuclease H-like"/>
    <property type="match status" value="1"/>
</dbReference>
<dbReference type="Gene3D" id="1.10.150.20">
    <property type="entry name" value="5' to 3' exonuclease, C-terminal subdomain"/>
    <property type="match status" value="2"/>
</dbReference>
<dbReference type="Pfam" id="PF02739">
    <property type="entry name" value="5_3_exonuc_N"/>
    <property type="match status" value="1"/>
</dbReference>
<evidence type="ECO:0000256" key="12">
    <source>
        <dbReference type="ARBA" id="ARBA00022932"/>
    </source>
</evidence>
<evidence type="ECO:0000256" key="9">
    <source>
        <dbReference type="ARBA" id="ARBA00022763"/>
    </source>
</evidence>
<keyword evidence="12 17" id="KW-0239">DNA-directed DNA polymerase</keyword>
<dbReference type="AlphaFoldDB" id="A0A0X8FDS2"/>
<reference evidence="20" key="2">
    <citation type="submission" date="2022-09" db="EMBL/GenBank/DDBJ databases">
        <title>Aerococcus urinae taxonomy study.</title>
        <authorList>
            <person name="Christensen J."/>
            <person name="Senneby E."/>
        </authorList>
    </citation>
    <scope>NUCLEOTIDE SEQUENCE</scope>
    <source>
        <strain evidence="20">NLD-066-U95</strain>
    </source>
</reference>
<dbReference type="CDD" id="cd06140">
    <property type="entry name" value="DNA_polA_I_Bacillus_like_exo"/>
    <property type="match status" value="1"/>
</dbReference>
<dbReference type="PROSITE" id="PS00447">
    <property type="entry name" value="DNA_POLYMERASE_A"/>
    <property type="match status" value="1"/>
</dbReference>
<feature type="domain" description="5'-3' exonuclease" evidence="18">
    <location>
        <begin position="5"/>
        <end position="267"/>
    </location>
</feature>
<evidence type="ECO:0000256" key="8">
    <source>
        <dbReference type="ARBA" id="ARBA00022722"/>
    </source>
</evidence>
<dbReference type="InterPro" id="IPR036279">
    <property type="entry name" value="5-3_exonuclease_C_sf"/>
</dbReference>
<evidence type="ECO:0000313" key="21">
    <source>
        <dbReference type="EMBL" id="QPS01212.1"/>
    </source>
</evidence>
<keyword evidence="7 17" id="KW-0235">DNA replication</keyword>
<evidence type="ECO:0000256" key="16">
    <source>
        <dbReference type="NCBIfam" id="TIGR00593"/>
    </source>
</evidence>
<dbReference type="GO" id="GO:0006261">
    <property type="term" value="P:DNA-templated DNA replication"/>
    <property type="evidence" value="ECO:0007669"/>
    <property type="project" value="UniProtKB-UniRule"/>
</dbReference>
<dbReference type="InterPro" id="IPR020045">
    <property type="entry name" value="DNA_polI_H3TH"/>
</dbReference>
<dbReference type="NCBIfam" id="TIGR00593">
    <property type="entry name" value="pola"/>
    <property type="match status" value="1"/>
</dbReference>
<dbReference type="Gene3D" id="3.30.70.370">
    <property type="match status" value="1"/>
</dbReference>
<dbReference type="SMART" id="SM00475">
    <property type="entry name" value="53EXOc"/>
    <property type="match status" value="1"/>
</dbReference>
<dbReference type="GO" id="GO:0003677">
    <property type="term" value="F:DNA binding"/>
    <property type="evidence" value="ECO:0007669"/>
    <property type="project" value="UniProtKB-UniRule"/>
</dbReference>
<keyword evidence="14 17" id="KW-0234">DNA repair</keyword>
<keyword evidence="5 17" id="KW-0808">Transferase</keyword>
<comment type="similarity">
    <text evidence="1 17">Belongs to the DNA polymerase type-A family.</text>
</comment>
<protein>
    <recommendedName>
        <fullName evidence="4 16">DNA polymerase I</fullName>
        <ecNumber evidence="3 16">2.7.7.7</ecNumber>
    </recommendedName>
</protein>
<dbReference type="FunFam" id="1.20.1060.10:FF:000001">
    <property type="entry name" value="DNA polymerase I"/>
    <property type="match status" value="1"/>
</dbReference>
<dbReference type="InterPro" id="IPR029060">
    <property type="entry name" value="PIN-like_dom_sf"/>
</dbReference>
<keyword evidence="8" id="KW-0540">Nuclease</keyword>
<evidence type="ECO:0000256" key="14">
    <source>
        <dbReference type="ARBA" id="ARBA00023204"/>
    </source>
</evidence>
<comment type="function">
    <text evidence="17">In addition to polymerase activity, this DNA polymerase exhibits 5'-3' exonuclease activity.</text>
</comment>
<dbReference type="EMBL" id="CP065662">
    <property type="protein sequence ID" value="QPS01212.1"/>
    <property type="molecule type" value="Genomic_DNA"/>
</dbReference>
<dbReference type="CDD" id="cd08637">
    <property type="entry name" value="DNA_pol_A_pol_I_C"/>
    <property type="match status" value="1"/>
</dbReference>
<dbReference type="NCBIfam" id="NF004397">
    <property type="entry name" value="PRK05755.1"/>
    <property type="match status" value="1"/>
</dbReference>
<evidence type="ECO:0000256" key="13">
    <source>
        <dbReference type="ARBA" id="ARBA00023125"/>
    </source>
</evidence>
<dbReference type="InterPro" id="IPR054690">
    <property type="entry name" value="DNA_polI_exonuclease"/>
</dbReference>
<dbReference type="Proteomes" id="UP001069145">
    <property type="component" value="Unassembled WGS sequence"/>
</dbReference>
<dbReference type="GO" id="GO:0003887">
    <property type="term" value="F:DNA-directed DNA polymerase activity"/>
    <property type="evidence" value="ECO:0007669"/>
    <property type="project" value="UniProtKB-UniRule"/>
</dbReference>
<evidence type="ECO:0000256" key="5">
    <source>
        <dbReference type="ARBA" id="ARBA00022679"/>
    </source>
</evidence>
<dbReference type="InterPro" id="IPR043502">
    <property type="entry name" value="DNA/RNA_pol_sf"/>
</dbReference>
<evidence type="ECO:0000256" key="4">
    <source>
        <dbReference type="ARBA" id="ARBA00020311"/>
    </source>
</evidence>
<dbReference type="InterPro" id="IPR020046">
    <property type="entry name" value="5-3_exonucl_a-hlix_arch_N"/>
</dbReference>
<keyword evidence="10 17" id="KW-0378">Hydrolase</keyword>
<dbReference type="CDD" id="cd09898">
    <property type="entry name" value="H3TH_53EXO"/>
    <property type="match status" value="1"/>
</dbReference>
<evidence type="ECO:0000256" key="2">
    <source>
        <dbReference type="ARBA" id="ARBA00011541"/>
    </source>
</evidence>
<dbReference type="FunFam" id="1.10.150.20:FF:000002">
    <property type="entry name" value="DNA polymerase I"/>
    <property type="match status" value="1"/>
</dbReference>
<accession>A0A0X8FDS2</accession>
<dbReference type="SUPFAM" id="SSF47807">
    <property type="entry name" value="5' to 3' exonuclease, C-terminal subdomain"/>
    <property type="match status" value="1"/>
</dbReference>
<dbReference type="PANTHER" id="PTHR10133">
    <property type="entry name" value="DNA POLYMERASE I"/>
    <property type="match status" value="1"/>
</dbReference>
<keyword evidence="11 17" id="KW-0269">Exonuclease</keyword>
<evidence type="ECO:0000313" key="22">
    <source>
        <dbReference type="Proteomes" id="UP000594771"/>
    </source>
</evidence>
<keyword evidence="6 17" id="KW-0548">Nucleotidyltransferase</keyword>
<keyword evidence="23" id="KW-1185">Reference proteome</keyword>
<dbReference type="SMART" id="SM00482">
    <property type="entry name" value="POLAc"/>
    <property type="match status" value="1"/>
</dbReference>
<dbReference type="OrthoDB" id="9806424at2"/>
<dbReference type="EC" id="2.7.7.7" evidence="3 16"/>
<dbReference type="InterPro" id="IPR002298">
    <property type="entry name" value="DNA_polymerase_A"/>
</dbReference>
<dbReference type="CDD" id="cd09859">
    <property type="entry name" value="PIN_53EXO"/>
    <property type="match status" value="1"/>
</dbReference>